<sequence>MRSGAGAARFRPLVRSGPVDADTTAGPPDPRPLVRAQVETLWGTDARGRLGHPAHHAVLAVPGGGAQLWAGGHIPDGLAARLAAVPLPDGAEPGEEPPDAVLRCRELLERELGAVELSCVPSHLVPAGVRAAGAPAPGGEAGQVVRYDDPGAGRLPLVRPEVWEPDEWRALLAGELGPWALAHHGGRVLALCFTPVASPYGAEAGVWTHPDARRRGWASAVTAAWASAFPDDRPLFYSTTRDNRSSRHVAARLGLPLLARLWKLSRPGRSGEHRERPWQA</sequence>
<dbReference type="InterPro" id="IPR000182">
    <property type="entry name" value="GNAT_dom"/>
</dbReference>
<feature type="domain" description="N-acetyltransferase" evidence="2">
    <location>
        <begin position="167"/>
        <end position="254"/>
    </location>
</feature>
<evidence type="ECO:0000256" key="1">
    <source>
        <dbReference type="SAM" id="MobiDB-lite"/>
    </source>
</evidence>
<dbReference type="Pfam" id="PF00583">
    <property type="entry name" value="Acetyltransf_1"/>
    <property type="match status" value="1"/>
</dbReference>
<dbReference type="AlphaFoldDB" id="A0A4Y3R3Z0"/>
<feature type="region of interest" description="Disordered" evidence="1">
    <location>
        <begin position="1"/>
        <end position="32"/>
    </location>
</feature>
<evidence type="ECO:0000313" key="3">
    <source>
        <dbReference type="EMBL" id="GEB52252.1"/>
    </source>
</evidence>
<name>A0A4Y3R3Z0_STRCI</name>
<protein>
    <recommendedName>
        <fullName evidence="2">N-acetyltransferase domain-containing protein</fullName>
    </recommendedName>
</protein>
<proteinExistence type="predicted"/>
<dbReference type="InterPro" id="IPR016181">
    <property type="entry name" value="Acyl_CoA_acyltransferase"/>
</dbReference>
<dbReference type="Proteomes" id="UP000319210">
    <property type="component" value="Unassembled WGS sequence"/>
</dbReference>
<dbReference type="EMBL" id="BJMM01000029">
    <property type="protein sequence ID" value="GEB52252.1"/>
    <property type="molecule type" value="Genomic_DNA"/>
</dbReference>
<dbReference type="Gene3D" id="3.40.630.30">
    <property type="match status" value="1"/>
</dbReference>
<gene>
    <name evidence="3" type="ORF">SCA03_48030</name>
</gene>
<organism evidence="3 4">
    <name type="scientific">Streptomyces cacaoi</name>
    <dbReference type="NCBI Taxonomy" id="1898"/>
    <lineage>
        <taxon>Bacteria</taxon>
        <taxon>Bacillati</taxon>
        <taxon>Actinomycetota</taxon>
        <taxon>Actinomycetes</taxon>
        <taxon>Kitasatosporales</taxon>
        <taxon>Streptomycetaceae</taxon>
        <taxon>Streptomyces</taxon>
    </lineage>
</organism>
<keyword evidence="4" id="KW-1185">Reference proteome</keyword>
<comment type="caution">
    <text evidence="3">The sequence shown here is derived from an EMBL/GenBank/DDBJ whole genome shotgun (WGS) entry which is preliminary data.</text>
</comment>
<evidence type="ECO:0000259" key="2">
    <source>
        <dbReference type="Pfam" id="PF00583"/>
    </source>
</evidence>
<reference evidence="3 4" key="1">
    <citation type="submission" date="2019-06" db="EMBL/GenBank/DDBJ databases">
        <title>Whole genome shotgun sequence of Streptomyces cacaoi subsp. cacaoi NBRC 12748.</title>
        <authorList>
            <person name="Hosoyama A."/>
            <person name="Uohara A."/>
            <person name="Ohji S."/>
            <person name="Ichikawa N."/>
        </authorList>
    </citation>
    <scope>NUCLEOTIDE SEQUENCE [LARGE SCALE GENOMIC DNA]</scope>
    <source>
        <strain evidence="3 4">NBRC 12748</strain>
    </source>
</reference>
<evidence type="ECO:0000313" key="4">
    <source>
        <dbReference type="Proteomes" id="UP000319210"/>
    </source>
</evidence>
<dbReference type="GO" id="GO:0016747">
    <property type="term" value="F:acyltransferase activity, transferring groups other than amino-acyl groups"/>
    <property type="evidence" value="ECO:0007669"/>
    <property type="project" value="InterPro"/>
</dbReference>
<dbReference type="SUPFAM" id="SSF55729">
    <property type="entry name" value="Acyl-CoA N-acyltransferases (Nat)"/>
    <property type="match status" value="1"/>
</dbReference>
<accession>A0A4Y3R3Z0</accession>